<organism evidence="13 14">
    <name type="scientific">Spizellomyces punctatus (strain DAOM BR117)</name>
    <dbReference type="NCBI Taxonomy" id="645134"/>
    <lineage>
        <taxon>Eukaryota</taxon>
        <taxon>Fungi</taxon>
        <taxon>Fungi incertae sedis</taxon>
        <taxon>Chytridiomycota</taxon>
        <taxon>Chytridiomycota incertae sedis</taxon>
        <taxon>Chytridiomycetes</taxon>
        <taxon>Spizellomycetales</taxon>
        <taxon>Spizellomycetaceae</taxon>
        <taxon>Spizellomyces</taxon>
    </lineage>
</organism>
<evidence type="ECO:0000256" key="10">
    <source>
        <dbReference type="RuleBase" id="RU003805"/>
    </source>
</evidence>
<dbReference type="PROSITE" id="PS51375">
    <property type="entry name" value="PPR"/>
    <property type="match status" value="1"/>
</dbReference>
<dbReference type="PROSITE" id="PS00489">
    <property type="entry name" value="RNA_POL_PHAGE_2"/>
    <property type="match status" value="1"/>
</dbReference>
<dbReference type="GO" id="GO:0003899">
    <property type="term" value="F:DNA-directed RNA polymerase activity"/>
    <property type="evidence" value="ECO:0007669"/>
    <property type="project" value="UniProtKB-EC"/>
</dbReference>
<dbReference type="InterPro" id="IPR043502">
    <property type="entry name" value="DNA/RNA_pol_sf"/>
</dbReference>
<evidence type="ECO:0000256" key="7">
    <source>
        <dbReference type="ARBA" id="ARBA00023163"/>
    </source>
</evidence>
<dbReference type="InterPro" id="IPR037159">
    <property type="entry name" value="RNA_POL_N_sf"/>
</dbReference>
<keyword evidence="14" id="KW-1185">Reference proteome</keyword>
<evidence type="ECO:0000256" key="11">
    <source>
        <dbReference type="SAM" id="MobiDB-lite"/>
    </source>
</evidence>
<dbReference type="EMBL" id="KQ257457">
    <property type="protein sequence ID" value="KNC99871.1"/>
    <property type="molecule type" value="Genomic_DNA"/>
</dbReference>
<evidence type="ECO:0000313" key="13">
    <source>
        <dbReference type="EMBL" id="KNC99871.1"/>
    </source>
</evidence>
<gene>
    <name evidence="13" type="ORF">SPPG_05243</name>
</gene>
<keyword evidence="7 10" id="KW-0804">Transcription</keyword>
<evidence type="ECO:0000259" key="12">
    <source>
        <dbReference type="SMART" id="SM01311"/>
    </source>
</evidence>
<evidence type="ECO:0000256" key="2">
    <source>
        <dbReference type="ARBA" id="ARBA00012418"/>
    </source>
</evidence>
<feature type="compositionally biased region" description="Low complexity" evidence="11">
    <location>
        <begin position="14"/>
        <end position="29"/>
    </location>
</feature>
<dbReference type="GO" id="GO:0034245">
    <property type="term" value="C:mitochondrial DNA-directed RNA polymerase complex"/>
    <property type="evidence" value="ECO:0007669"/>
    <property type="project" value="TreeGrafter"/>
</dbReference>
<dbReference type="Gene3D" id="1.25.40.10">
    <property type="entry name" value="Tetratricopeptide repeat domain"/>
    <property type="match status" value="1"/>
</dbReference>
<feature type="compositionally biased region" description="Polar residues" evidence="11">
    <location>
        <begin position="78"/>
        <end position="87"/>
    </location>
</feature>
<keyword evidence="6" id="KW-0809">Transit peptide</keyword>
<keyword evidence="5 10" id="KW-0548">Nucleotidyltransferase</keyword>
<dbReference type="InterPro" id="IPR011990">
    <property type="entry name" value="TPR-like_helical_dom_sf"/>
</dbReference>
<feature type="compositionally biased region" description="Polar residues" evidence="11">
    <location>
        <begin position="94"/>
        <end position="112"/>
    </location>
</feature>
<dbReference type="Proteomes" id="UP000053201">
    <property type="component" value="Unassembled WGS sequence"/>
</dbReference>
<sequence>MLRLLKNNARKTRPAATTTTTTTTRTCPCGRRWFNSREKSLAQLQLELPSRSASHDPPLVRYDSPKHTFKRTAGPQRTKAQWANSPASLRPSHRNSFQEQSESSKPTQSQLPDINLPELFPKTHALYLPQEKAVEKTTQAYTEERALARHALEEKIVLIYASIHSGDLDRAEVTFNRAWRTNFQDMKELVDARILNAFIDTHLNSEAGANIDRALDWYERFTDLDIQRNGSTFAILIQYYLKLGKVDEVKRLIEDMDKAGVTVADLLDNDRFVEKEDRAPLEAILREMGRKVDGVVTADRLFLSALEEAGEAKAGSTDTSSSSSSFPSLLLTEMATGQSAPKVQERVLLPINSTNSLGINVLTKALKDMEARERTNKYDQQQWLEERTYAAALEEFEEAQKRLPEQVRRLSQIPSDLASSWNQALVPLIEREIQMIDMVTEDAEDHAYGPFLKLLKPEQLSRIVITEFIRPPSKRANLGNGVVAGETSVASLTIGIARSIEAEYNAQQVKKHSTKQKLKLKKVIHHMHTEGKLFHLTVRRVIQQLASKHLYNEEEWKPKWPDAIRVKIGSVLVKLMLQVAKVRVTRPDPDAPGKEIVEQVPAFSHVLKRIGQGHKLGMIQYHPALYEALNNTRVSVDPWLLPMLVAPRPWITWQTGGYLQHRSSMVRTKSGEAKRYLGEADRAQILGTVTRALDVLGSIPWRVNEDIFNVAAQMWNNNEHAPSLPAKLDLPEVEKPANLETDSLAKRKYWFLVNKRDTALRENFSQRADTNYKLEIAKAFIGETIYFPHNLDFRGRAYPMPAHLNHIGNDLCRGLLLFDQGKPLGEAGMRWLKIHVAALAGFDKASFGERERWTDDHMVEIEDSVDRPLDGKRWWLKAENPWQLLAACFELVNALRSGKPLQYISRLPVHQDGTCNGLQHYAALGGDEIGAQQVNLLPGHKPADVYTGVAERVQLLVDQDVANGVPEAILMQNRINRKLVKQTVMTNTYGVTFVGARAQVRNRLKESRAAAIEAAKTNSSSDSTTTERLLTDDDIERCSLYITRQIFSSMGQIFEGARAIQNWLNVTAGMIARSTHESDIPAAQLEDAEELARLGVLPSAFTLAREERRRGEIGNEEGLLGAALQDLEDSQFDEDISATLKQEQSKRDEVEEDDDWTEDLEDAAAQDLSSTSTPSPTSACPAPAAPGKKPPRVTSVIWTTPLGLPIVQPYRNFQPRSVQTLLQTITIYDFTTLAPVNAQKQSTAFPPNFIHSLDAAHMMLSAIQCQRAGLSFASVHDSYWTHACDVNRMNEIIRNEFVTLHSGDIMTGLRNEFVDRYAGHKIPVEVILEGDQLWEWKQYLESKGRKAGIGPKTKLKKVTTWVDLEILPLPARGNFEIKQVKDSRYFFH</sequence>
<dbReference type="GeneID" id="27688635"/>
<feature type="region of interest" description="Disordered" evidence="11">
    <location>
        <begin position="48"/>
        <end position="115"/>
    </location>
</feature>
<keyword evidence="4 10" id="KW-0808">Transferase</keyword>
<reference evidence="13 14" key="1">
    <citation type="submission" date="2009-08" db="EMBL/GenBank/DDBJ databases">
        <title>The Genome Sequence of Spizellomyces punctatus strain DAOM BR117.</title>
        <authorList>
            <consortium name="The Broad Institute Genome Sequencing Platform"/>
            <person name="Russ C."/>
            <person name="Cuomo C."/>
            <person name="Shea T."/>
            <person name="Young S.K."/>
            <person name="Zeng Q."/>
            <person name="Koehrsen M."/>
            <person name="Haas B."/>
            <person name="Borodovsky M."/>
            <person name="Guigo R."/>
            <person name="Alvarado L."/>
            <person name="Berlin A."/>
            <person name="Bochicchio J."/>
            <person name="Borenstein D."/>
            <person name="Chapman S."/>
            <person name="Chen Z."/>
            <person name="Engels R."/>
            <person name="Freedman E."/>
            <person name="Gellesch M."/>
            <person name="Goldberg J."/>
            <person name="Griggs A."/>
            <person name="Gujja S."/>
            <person name="Heiman D."/>
            <person name="Hepburn T."/>
            <person name="Howarth C."/>
            <person name="Jen D."/>
            <person name="Larson L."/>
            <person name="Lewis B."/>
            <person name="Mehta T."/>
            <person name="Park D."/>
            <person name="Pearson M."/>
            <person name="Roberts A."/>
            <person name="Saif S."/>
            <person name="Shenoy N."/>
            <person name="Sisk P."/>
            <person name="Stolte C."/>
            <person name="Sykes S."/>
            <person name="Thomson T."/>
            <person name="Walk T."/>
            <person name="White J."/>
            <person name="Yandava C."/>
            <person name="Burger G."/>
            <person name="Gray M.W."/>
            <person name="Holland P.W.H."/>
            <person name="King N."/>
            <person name="Lang F.B.F."/>
            <person name="Roger A.J."/>
            <person name="Ruiz-Trillo I."/>
            <person name="Lander E."/>
            <person name="Nusbaum C."/>
        </authorList>
    </citation>
    <scope>NUCLEOTIDE SEQUENCE [LARGE SCALE GENOMIC DNA]</scope>
    <source>
        <strain evidence="13 14">DAOM BR117</strain>
    </source>
</reference>
<dbReference type="FunCoup" id="A0A0L0HFR7">
    <property type="interactions" value="134"/>
</dbReference>
<feature type="region of interest" description="Disordered" evidence="11">
    <location>
        <begin position="1"/>
        <end position="30"/>
    </location>
</feature>
<dbReference type="Gene3D" id="1.10.287.280">
    <property type="match status" value="1"/>
</dbReference>
<feature type="region of interest" description="Disordered" evidence="11">
    <location>
        <begin position="1164"/>
        <end position="1192"/>
    </location>
</feature>
<dbReference type="InterPro" id="IPR029262">
    <property type="entry name" value="RPOL_N"/>
</dbReference>
<dbReference type="InterPro" id="IPR046950">
    <property type="entry name" value="DNA-dir_Rpol_C_phage-type"/>
</dbReference>
<dbReference type="VEuPathDB" id="FungiDB:SPPG_05243"/>
<dbReference type="eggNOG" id="KOG1038">
    <property type="taxonomic scope" value="Eukaryota"/>
</dbReference>
<dbReference type="SMART" id="SM01311">
    <property type="entry name" value="RPOL_N"/>
    <property type="match status" value="1"/>
</dbReference>
<evidence type="ECO:0000313" key="14">
    <source>
        <dbReference type="Proteomes" id="UP000053201"/>
    </source>
</evidence>
<evidence type="ECO:0000256" key="9">
    <source>
        <dbReference type="PROSITE-ProRule" id="PRU00708"/>
    </source>
</evidence>
<dbReference type="GO" id="GO:0006390">
    <property type="term" value="P:mitochondrial transcription"/>
    <property type="evidence" value="ECO:0007669"/>
    <property type="project" value="TreeGrafter"/>
</dbReference>
<evidence type="ECO:0000256" key="4">
    <source>
        <dbReference type="ARBA" id="ARBA00022679"/>
    </source>
</evidence>
<evidence type="ECO:0000256" key="6">
    <source>
        <dbReference type="ARBA" id="ARBA00022946"/>
    </source>
</evidence>
<evidence type="ECO:0000256" key="3">
    <source>
        <dbReference type="ARBA" id="ARBA00022478"/>
    </source>
</evidence>
<proteinExistence type="inferred from homology"/>
<dbReference type="SUPFAM" id="SSF56672">
    <property type="entry name" value="DNA/RNA polymerases"/>
    <property type="match status" value="1"/>
</dbReference>
<dbReference type="RefSeq" id="XP_016607911.1">
    <property type="nucleotide sequence ID" value="XM_016753468.1"/>
</dbReference>
<dbReference type="OMA" id="KWFEVDM"/>
<dbReference type="Gene3D" id="1.10.1320.10">
    <property type="entry name" value="DNA-directed RNA polymerase, N-terminal domain"/>
    <property type="match status" value="1"/>
</dbReference>
<comment type="catalytic activity">
    <reaction evidence="8 10">
        <text>RNA(n) + a ribonucleoside 5'-triphosphate = RNA(n+1) + diphosphate</text>
        <dbReference type="Rhea" id="RHEA:21248"/>
        <dbReference type="Rhea" id="RHEA-COMP:14527"/>
        <dbReference type="Rhea" id="RHEA-COMP:17342"/>
        <dbReference type="ChEBI" id="CHEBI:33019"/>
        <dbReference type="ChEBI" id="CHEBI:61557"/>
        <dbReference type="ChEBI" id="CHEBI:140395"/>
        <dbReference type="EC" id="2.7.7.6"/>
    </reaction>
</comment>
<name>A0A0L0HFR7_SPIPD</name>
<dbReference type="InterPro" id="IPR002092">
    <property type="entry name" value="DNA-dir_Rpol_phage-type"/>
</dbReference>
<dbReference type="Pfam" id="PF00940">
    <property type="entry name" value="RNA_pol"/>
    <property type="match status" value="1"/>
</dbReference>
<dbReference type="STRING" id="645134.A0A0L0HFR7"/>
<dbReference type="PANTHER" id="PTHR10102">
    <property type="entry name" value="DNA-DIRECTED RNA POLYMERASE, MITOCHONDRIAL"/>
    <property type="match status" value="1"/>
</dbReference>
<feature type="domain" description="DNA-directed RNA polymerase N-terminal" evidence="12">
    <location>
        <begin position="379"/>
        <end position="698"/>
    </location>
</feature>
<feature type="compositionally biased region" description="Low complexity" evidence="11">
    <location>
        <begin position="1169"/>
        <end position="1187"/>
    </location>
</feature>
<dbReference type="GO" id="GO:0001018">
    <property type="term" value="F:mitochondrial promoter sequence-specific DNA binding"/>
    <property type="evidence" value="ECO:0007669"/>
    <property type="project" value="TreeGrafter"/>
</dbReference>
<dbReference type="InParanoid" id="A0A0L0HFR7"/>
<dbReference type="Pfam" id="PF14700">
    <property type="entry name" value="RPOL_N"/>
    <property type="match status" value="1"/>
</dbReference>
<feature type="repeat" description="PPR" evidence="9">
    <location>
        <begin position="229"/>
        <end position="263"/>
    </location>
</feature>
<dbReference type="PROSITE" id="PS00900">
    <property type="entry name" value="RNA_POL_PHAGE_1"/>
    <property type="match status" value="1"/>
</dbReference>
<accession>A0A0L0HFR7</accession>
<dbReference type="FunFam" id="1.10.287.280:FF:000001">
    <property type="entry name" value="DNA-directed RNA polymerase"/>
    <property type="match status" value="1"/>
</dbReference>
<dbReference type="OrthoDB" id="276422at2759"/>
<protein>
    <recommendedName>
        <fullName evidence="2 10">DNA-directed RNA polymerase</fullName>
        <ecNumber evidence="2 10">2.7.7.6</ecNumber>
    </recommendedName>
</protein>
<comment type="function">
    <text evidence="10">DNA-dependent RNA polymerase catalyzes the transcription of DNA into RNA using the four ribonucleoside triphosphates as substrates.</text>
</comment>
<dbReference type="PANTHER" id="PTHR10102:SF0">
    <property type="entry name" value="DNA-DIRECTED RNA POLYMERASE, MITOCHONDRIAL"/>
    <property type="match status" value="1"/>
</dbReference>
<evidence type="ECO:0000256" key="8">
    <source>
        <dbReference type="ARBA" id="ARBA00048552"/>
    </source>
</evidence>
<keyword evidence="3 10" id="KW-0240">DNA-directed RNA polymerase</keyword>
<dbReference type="NCBIfam" id="TIGR00756">
    <property type="entry name" value="PPR"/>
    <property type="match status" value="1"/>
</dbReference>
<dbReference type="EC" id="2.7.7.6" evidence="2 10"/>
<dbReference type="Gene3D" id="1.10.150.20">
    <property type="entry name" value="5' to 3' exonuclease, C-terminal subdomain"/>
    <property type="match status" value="1"/>
</dbReference>
<dbReference type="InterPro" id="IPR002885">
    <property type="entry name" value="PPR_rpt"/>
</dbReference>
<evidence type="ECO:0000256" key="5">
    <source>
        <dbReference type="ARBA" id="ARBA00022695"/>
    </source>
</evidence>
<evidence type="ECO:0000256" key="1">
    <source>
        <dbReference type="ARBA" id="ARBA00009493"/>
    </source>
</evidence>
<comment type="similarity">
    <text evidence="1 10">Belongs to the phage and mitochondrial RNA polymerase family.</text>
</comment>